<name>A0ABR2G1D1_9ROSI</name>
<keyword evidence="1" id="KW-0732">Signal</keyword>
<evidence type="ECO:0000256" key="1">
    <source>
        <dbReference type="SAM" id="SignalP"/>
    </source>
</evidence>
<sequence>MSWVSGNGIFLNVVLPVDMLLWIATVKAPSGMNLSDTPCWSHMPNGNIQVRSAYRSQLGVQSGPLEPIWKTIQAFKGLPHIKLFLWLLCHEKLLSNEERCHRHIALDARCSICGAEKEMLDHIFKRCPTAFILWSSLI</sequence>
<comment type="caution">
    <text evidence="3">The sequence shown here is derived from an EMBL/GenBank/DDBJ whole genome shotgun (WGS) entry which is preliminary data.</text>
</comment>
<protein>
    <recommendedName>
        <fullName evidence="2">Reverse transcriptase zinc-binding domain-containing protein</fullName>
    </recommendedName>
</protein>
<dbReference type="Proteomes" id="UP001472677">
    <property type="component" value="Unassembled WGS sequence"/>
</dbReference>
<gene>
    <name evidence="3" type="ORF">V6N12_044955</name>
</gene>
<feature type="signal peptide" evidence="1">
    <location>
        <begin position="1"/>
        <end position="28"/>
    </location>
</feature>
<dbReference type="Pfam" id="PF13966">
    <property type="entry name" value="zf-RVT"/>
    <property type="match status" value="1"/>
</dbReference>
<dbReference type="InterPro" id="IPR026960">
    <property type="entry name" value="RVT-Znf"/>
</dbReference>
<feature type="chain" id="PRO_5046146440" description="Reverse transcriptase zinc-binding domain-containing protein" evidence="1">
    <location>
        <begin position="29"/>
        <end position="138"/>
    </location>
</feature>
<dbReference type="EMBL" id="JBBPBM010000003">
    <property type="protein sequence ID" value="KAK8592862.1"/>
    <property type="molecule type" value="Genomic_DNA"/>
</dbReference>
<organism evidence="3 4">
    <name type="scientific">Hibiscus sabdariffa</name>
    <name type="common">roselle</name>
    <dbReference type="NCBI Taxonomy" id="183260"/>
    <lineage>
        <taxon>Eukaryota</taxon>
        <taxon>Viridiplantae</taxon>
        <taxon>Streptophyta</taxon>
        <taxon>Embryophyta</taxon>
        <taxon>Tracheophyta</taxon>
        <taxon>Spermatophyta</taxon>
        <taxon>Magnoliopsida</taxon>
        <taxon>eudicotyledons</taxon>
        <taxon>Gunneridae</taxon>
        <taxon>Pentapetalae</taxon>
        <taxon>rosids</taxon>
        <taxon>malvids</taxon>
        <taxon>Malvales</taxon>
        <taxon>Malvaceae</taxon>
        <taxon>Malvoideae</taxon>
        <taxon>Hibiscus</taxon>
    </lineage>
</organism>
<keyword evidence="4" id="KW-1185">Reference proteome</keyword>
<evidence type="ECO:0000259" key="2">
    <source>
        <dbReference type="Pfam" id="PF13966"/>
    </source>
</evidence>
<proteinExistence type="predicted"/>
<evidence type="ECO:0000313" key="3">
    <source>
        <dbReference type="EMBL" id="KAK8592862.1"/>
    </source>
</evidence>
<accession>A0ABR2G1D1</accession>
<evidence type="ECO:0000313" key="4">
    <source>
        <dbReference type="Proteomes" id="UP001472677"/>
    </source>
</evidence>
<feature type="domain" description="Reverse transcriptase zinc-binding" evidence="2">
    <location>
        <begin position="50"/>
        <end position="134"/>
    </location>
</feature>
<reference evidence="3 4" key="1">
    <citation type="journal article" date="2024" name="G3 (Bethesda)">
        <title>Genome assembly of Hibiscus sabdariffa L. provides insights into metabolisms of medicinal natural products.</title>
        <authorList>
            <person name="Kim T."/>
        </authorList>
    </citation>
    <scope>NUCLEOTIDE SEQUENCE [LARGE SCALE GENOMIC DNA]</scope>
    <source>
        <strain evidence="3">TK-2024</strain>
        <tissue evidence="3">Old leaves</tissue>
    </source>
</reference>